<sequence>MHVEYKNQCCQSQPHDTFFFDICTGTRNHPFIFLLISLHFGQL</sequence>
<name>A0A0A8ZR65_ARUDO</name>
<proteinExistence type="predicted"/>
<evidence type="ECO:0000313" key="1">
    <source>
        <dbReference type="EMBL" id="JAD40153.1"/>
    </source>
</evidence>
<organism evidence="1">
    <name type="scientific">Arundo donax</name>
    <name type="common">Giant reed</name>
    <name type="synonym">Donax arundinaceus</name>
    <dbReference type="NCBI Taxonomy" id="35708"/>
    <lineage>
        <taxon>Eukaryota</taxon>
        <taxon>Viridiplantae</taxon>
        <taxon>Streptophyta</taxon>
        <taxon>Embryophyta</taxon>
        <taxon>Tracheophyta</taxon>
        <taxon>Spermatophyta</taxon>
        <taxon>Magnoliopsida</taxon>
        <taxon>Liliopsida</taxon>
        <taxon>Poales</taxon>
        <taxon>Poaceae</taxon>
        <taxon>PACMAD clade</taxon>
        <taxon>Arundinoideae</taxon>
        <taxon>Arundineae</taxon>
        <taxon>Arundo</taxon>
    </lineage>
</organism>
<reference evidence="1" key="2">
    <citation type="journal article" date="2015" name="Data Brief">
        <title>Shoot transcriptome of the giant reed, Arundo donax.</title>
        <authorList>
            <person name="Barrero R.A."/>
            <person name="Guerrero F.D."/>
            <person name="Moolhuijzen P."/>
            <person name="Goolsby J.A."/>
            <person name="Tidwell J."/>
            <person name="Bellgard S.E."/>
            <person name="Bellgard M.I."/>
        </authorList>
    </citation>
    <scope>NUCLEOTIDE SEQUENCE</scope>
    <source>
        <tissue evidence="1">Shoot tissue taken approximately 20 cm above the soil surface</tissue>
    </source>
</reference>
<accession>A0A0A8ZR65</accession>
<reference evidence="1" key="1">
    <citation type="submission" date="2014-09" db="EMBL/GenBank/DDBJ databases">
        <authorList>
            <person name="Magalhaes I.L.F."/>
            <person name="Oliveira U."/>
            <person name="Santos F.R."/>
            <person name="Vidigal T.H.D.A."/>
            <person name="Brescovit A.D."/>
            <person name="Santos A.J."/>
        </authorList>
    </citation>
    <scope>NUCLEOTIDE SEQUENCE</scope>
    <source>
        <tissue evidence="1">Shoot tissue taken approximately 20 cm above the soil surface</tissue>
    </source>
</reference>
<dbReference type="EMBL" id="GBRH01257742">
    <property type="protein sequence ID" value="JAD40153.1"/>
    <property type="molecule type" value="Transcribed_RNA"/>
</dbReference>
<protein>
    <submittedName>
        <fullName evidence="1">Uncharacterized protein</fullName>
    </submittedName>
</protein>
<dbReference type="AlphaFoldDB" id="A0A0A8ZR65"/>